<comment type="caution">
    <text evidence="10">The sequence shown here is derived from an EMBL/GenBank/DDBJ whole genome shotgun (WGS) entry which is preliminary data.</text>
</comment>
<keyword evidence="11" id="KW-1185">Reference proteome</keyword>
<dbReference type="InterPro" id="IPR020846">
    <property type="entry name" value="MFS_dom"/>
</dbReference>
<feature type="transmembrane region" description="Helical" evidence="8">
    <location>
        <begin position="261"/>
        <end position="286"/>
    </location>
</feature>
<dbReference type="RefSeq" id="WP_070068858.1">
    <property type="nucleotide sequence ID" value="NZ_MKKK01000005.1"/>
</dbReference>
<reference evidence="10 11" key="1">
    <citation type="submission" date="2016-09" db="EMBL/GenBank/DDBJ databases">
        <authorList>
            <person name="Capua I."/>
            <person name="De Benedictis P."/>
            <person name="Joannis T."/>
            <person name="Lombin L.H."/>
            <person name="Cattoli G."/>
        </authorList>
    </citation>
    <scope>NUCLEOTIDE SEQUENCE [LARGE SCALE GENOMIC DNA]</scope>
    <source>
        <strain evidence="10 11">ANC 4671</strain>
    </source>
</reference>
<dbReference type="STRING" id="1262585.BJI46_08540"/>
<feature type="transmembrane region" description="Helical" evidence="8">
    <location>
        <begin position="323"/>
        <end position="342"/>
    </location>
</feature>
<comment type="subcellular location">
    <subcellularLocation>
        <location evidence="1">Cell membrane</location>
        <topology evidence="1">Multi-pass membrane protein</topology>
    </subcellularLocation>
</comment>
<evidence type="ECO:0000256" key="3">
    <source>
        <dbReference type="ARBA" id="ARBA00022475"/>
    </source>
</evidence>
<dbReference type="Gene3D" id="1.20.1250.20">
    <property type="entry name" value="MFS general substrate transporter like domains"/>
    <property type="match status" value="2"/>
</dbReference>
<evidence type="ECO:0000256" key="1">
    <source>
        <dbReference type="ARBA" id="ARBA00004651"/>
    </source>
</evidence>
<feature type="transmembrane region" description="Helical" evidence="8">
    <location>
        <begin position="67"/>
        <end position="90"/>
    </location>
</feature>
<protein>
    <submittedName>
        <fullName evidence="10">MFS transporter</fullName>
    </submittedName>
</protein>
<accession>A0A1E7RED7</accession>
<feature type="transmembrane region" description="Helical" evidence="8">
    <location>
        <begin position="394"/>
        <end position="413"/>
    </location>
</feature>
<evidence type="ECO:0000313" key="11">
    <source>
        <dbReference type="Proteomes" id="UP000185895"/>
    </source>
</evidence>
<feature type="transmembrane region" description="Helical" evidence="8">
    <location>
        <begin position="419"/>
        <end position="436"/>
    </location>
</feature>
<dbReference type="GO" id="GO:0005886">
    <property type="term" value="C:plasma membrane"/>
    <property type="evidence" value="ECO:0007669"/>
    <property type="project" value="UniProtKB-SubCell"/>
</dbReference>
<feature type="transmembrane region" description="Helical" evidence="8">
    <location>
        <begin position="102"/>
        <end position="121"/>
    </location>
</feature>
<dbReference type="InterPro" id="IPR011701">
    <property type="entry name" value="MFS"/>
</dbReference>
<evidence type="ECO:0000256" key="6">
    <source>
        <dbReference type="ARBA" id="ARBA00023136"/>
    </source>
</evidence>
<feature type="domain" description="Major facilitator superfamily (MFS) profile" evidence="9">
    <location>
        <begin position="30"/>
        <end position="441"/>
    </location>
</feature>
<dbReference type="PANTHER" id="PTHR43045:SF1">
    <property type="entry name" value="SHIKIMATE TRANSPORTER"/>
    <property type="match status" value="1"/>
</dbReference>
<keyword evidence="6 8" id="KW-0472">Membrane</keyword>
<dbReference type="AlphaFoldDB" id="A0A1E7RED7"/>
<feature type="transmembrane region" description="Helical" evidence="8">
    <location>
        <begin position="133"/>
        <end position="157"/>
    </location>
</feature>
<evidence type="ECO:0000256" key="5">
    <source>
        <dbReference type="ARBA" id="ARBA00022989"/>
    </source>
</evidence>
<evidence type="ECO:0000313" key="10">
    <source>
        <dbReference type="EMBL" id="OEY97653.1"/>
    </source>
</evidence>
<dbReference type="GO" id="GO:0022857">
    <property type="term" value="F:transmembrane transporter activity"/>
    <property type="evidence" value="ECO:0007669"/>
    <property type="project" value="InterPro"/>
</dbReference>
<dbReference type="OrthoDB" id="3690818at2"/>
<dbReference type="PANTHER" id="PTHR43045">
    <property type="entry name" value="SHIKIMATE TRANSPORTER"/>
    <property type="match status" value="1"/>
</dbReference>
<keyword evidence="3" id="KW-1003">Cell membrane</keyword>
<evidence type="ECO:0000256" key="4">
    <source>
        <dbReference type="ARBA" id="ARBA00022692"/>
    </source>
</evidence>
<feature type="transmembrane region" description="Helical" evidence="8">
    <location>
        <begin position="348"/>
        <end position="373"/>
    </location>
</feature>
<keyword evidence="4 8" id="KW-0812">Transmembrane</keyword>
<evidence type="ECO:0000259" key="9">
    <source>
        <dbReference type="PROSITE" id="PS50850"/>
    </source>
</evidence>
<feature type="transmembrane region" description="Helical" evidence="8">
    <location>
        <begin position="169"/>
        <end position="190"/>
    </location>
</feature>
<proteinExistence type="predicted"/>
<dbReference type="SUPFAM" id="SSF103473">
    <property type="entry name" value="MFS general substrate transporter"/>
    <property type="match status" value="1"/>
</dbReference>
<dbReference type="InterPro" id="IPR005829">
    <property type="entry name" value="Sugar_transporter_CS"/>
</dbReference>
<evidence type="ECO:0000256" key="7">
    <source>
        <dbReference type="SAM" id="MobiDB-lite"/>
    </source>
</evidence>
<dbReference type="PROSITE" id="PS50850">
    <property type="entry name" value="MFS"/>
    <property type="match status" value="1"/>
</dbReference>
<evidence type="ECO:0000256" key="2">
    <source>
        <dbReference type="ARBA" id="ARBA00022448"/>
    </source>
</evidence>
<gene>
    <name evidence="10" type="ORF">BJI46_08540</name>
</gene>
<keyword evidence="2" id="KW-0813">Transport</keyword>
<dbReference type="PROSITE" id="PS00217">
    <property type="entry name" value="SUGAR_TRANSPORT_2"/>
    <property type="match status" value="1"/>
</dbReference>
<name>A0A1E7RED7_9GAMM</name>
<evidence type="ECO:0000256" key="8">
    <source>
        <dbReference type="SAM" id="Phobius"/>
    </source>
</evidence>
<feature type="transmembrane region" description="Helical" evidence="8">
    <location>
        <begin position="45"/>
        <end position="61"/>
    </location>
</feature>
<feature type="transmembrane region" description="Helical" evidence="8">
    <location>
        <begin position="202"/>
        <end position="221"/>
    </location>
</feature>
<organism evidence="10 11">
    <name type="scientific">Acinetobacter qingfengensis</name>
    <dbReference type="NCBI Taxonomy" id="1262585"/>
    <lineage>
        <taxon>Bacteria</taxon>
        <taxon>Pseudomonadati</taxon>
        <taxon>Pseudomonadota</taxon>
        <taxon>Gammaproteobacteria</taxon>
        <taxon>Moraxellales</taxon>
        <taxon>Moraxellaceae</taxon>
        <taxon>Acinetobacter</taxon>
    </lineage>
</organism>
<feature type="transmembrane region" description="Helical" evidence="8">
    <location>
        <begin position="292"/>
        <end position="311"/>
    </location>
</feature>
<dbReference type="InterPro" id="IPR036259">
    <property type="entry name" value="MFS_trans_sf"/>
</dbReference>
<dbReference type="CDD" id="cd17369">
    <property type="entry name" value="MFS_ShiA_like"/>
    <property type="match status" value="1"/>
</dbReference>
<sequence length="474" mass="52049">MDRTSTNNPQEHHPEDENTVQITEHDRKVAAWGGAVGTALEQYDFIIYGTAAALVFNHIFFPNVSPAVGYLASFSTFAVGFFARPLGGIFFSKYGEKLGRKWVLVATLYLMGFATFAMGLIPSYDQIGLFAPLLLVICRFMQGFGAGAEMAGATVLLTETALPNKRGKMASLVWVGASVGTALGALAWIMVQLLPEQDFYAWGWRLVFFSSILVTFAAWLIRRGLKESPVFAEKKRHAKQEKAIPLREVFRDGKATIFRVFLMNVGANGHSYIYQAFIGSFLVSVVKVNASFIPKTLLVGATIAAFTSVMIGRASDIYGRKKIMYFIHTTLFFATIPMFMLLETGNTLYIMLVIIFGFIFAAEGTVSAQAAYFPELFGSKYRYAGVTLGREMSAVFGGGIGPMVCSALLTAFSNSWWPVAIYMMFIMSLSLIGIYISPETRGRSLYTPENAMDEKNGLNGIPQGNASALKVEKS</sequence>
<feature type="region of interest" description="Disordered" evidence="7">
    <location>
        <begin position="1"/>
        <end position="20"/>
    </location>
</feature>
<dbReference type="EMBL" id="MKKK01000005">
    <property type="protein sequence ID" value="OEY97653.1"/>
    <property type="molecule type" value="Genomic_DNA"/>
</dbReference>
<dbReference type="Proteomes" id="UP000185895">
    <property type="component" value="Unassembled WGS sequence"/>
</dbReference>
<dbReference type="Pfam" id="PF07690">
    <property type="entry name" value="MFS_1"/>
    <property type="match status" value="1"/>
</dbReference>
<keyword evidence="5 8" id="KW-1133">Transmembrane helix</keyword>